<evidence type="ECO:0000313" key="6">
    <source>
        <dbReference type="EMBL" id="RDI36467.1"/>
    </source>
</evidence>
<keyword evidence="3" id="KW-0804">Transcription</keyword>
<dbReference type="Pfam" id="PF01380">
    <property type="entry name" value="SIS"/>
    <property type="match status" value="1"/>
</dbReference>
<feature type="domain" description="HTH rpiR-type" evidence="4">
    <location>
        <begin position="3"/>
        <end position="79"/>
    </location>
</feature>
<dbReference type="InterPro" id="IPR009057">
    <property type="entry name" value="Homeodomain-like_sf"/>
</dbReference>
<dbReference type="PANTHER" id="PTHR30514">
    <property type="entry name" value="GLUCOKINASE"/>
    <property type="match status" value="1"/>
</dbReference>
<dbReference type="PANTHER" id="PTHR30514:SF1">
    <property type="entry name" value="HTH-TYPE TRANSCRIPTIONAL REGULATOR HEXR-RELATED"/>
    <property type="match status" value="1"/>
</dbReference>
<organism evidence="6 7">
    <name type="scientific">Falsibacillus pallidus</name>
    <dbReference type="NCBI Taxonomy" id="493781"/>
    <lineage>
        <taxon>Bacteria</taxon>
        <taxon>Bacillati</taxon>
        <taxon>Bacillota</taxon>
        <taxon>Bacilli</taxon>
        <taxon>Bacillales</taxon>
        <taxon>Bacillaceae</taxon>
        <taxon>Falsibacillus</taxon>
    </lineage>
</organism>
<dbReference type="PROSITE" id="PS51464">
    <property type="entry name" value="SIS"/>
    <property type="match status" value="1"/>
</dbReference>
<dbReference type="InterPro" id="IPR035472">
    <property type="entry name" value="RpiR-like_SIS"/>
</dbReference>
<dbReference type="Pfam" id="PF01418">
    <property type="entry name" value="HTH_6"/>
    <property type="match status" value="1"/>
</dbReference>
<dbReference type="InterPro" id="IPR001347">
    <property type="entry name" value="SIS_dom"/>
</dbReference>
<proteinExistence type="predicted"/>
<gene>
    <name evidence="6" type="ORF">DFR59_1292</name>
</gene>
<evidence type="ECO:0000259" key="5">
    <source>
        <dbReference type="PROSITE" id="PS51464"/>
    </source>
</evidence>
<evidence type="ECO:0000256" key="3">
    <source>
        <dbReference type="ARBA" id="ARBA00023163"/>
    </source>
</evidence>
<dbReference type="Gene3D" id="3.40.50.10490">
    <property type="entry name" value="Glucose-6-phosphate isomerase like protein, domain 1"/>
    <property type="match status" value="1"/>
</dbReference>
<sequence>MINGGMALIRECMSSINRPEQKAAKYILENPEEIIRLSIQELAKRSDSSPSAIIRLCKTTGMDGFRDLKLRVAGDLQTAANGGEEFKEVQPNDDVPTLIETITNNSMYSLKESLKVLDPEKIEQAVEALHLANRIDFYAAGASQLAAIDGQHKFMRINKHCTAYMDSHMQLTSAVTLGSNDVAVGISYSGETVHVIEAIKQAKENGALTIGLTKFGTNGLAKEVDIHLETLSSESDMRSAATSSRIVQLNVIDILFIGAAGRNYDPSIDYLRKSRNAIQQSYRRK</sequence>
<dbReference type="Proteomes" id="UP000255326">
    <property type="component" value="Unassembled WGS sequence"/>
</dbReference>
<name>A0A370FXX0_9BACI</name>
<keyword evidence="7" id="KW-1185">Reference proteome</keyword>
<keyword evidence="2" id="KW-0238">DNA-binding</keyword>
<dbReference type="GO" id="GO:0097367">
    <property type="term" value="F:carbohydrate derivative binding"/>
    <property type="evidence" value="ECO:0007669"/>
    <property type="project" value="InterPro"/>
</dbReference>
<dbReference type="InterPro" id="IPR046348">
    <property type="entry name" value="SIS_dom_sf"/>
</dbReference>
<keyword evidence="1" id="KW-0805">Transcription regulation</keyword>
<dbReference type="EMBL" id="QQAY01000029">
    <property type="protein sequence ID" value="RDI36467.1"/>
    <property type="molecule type" value="Genomic_DNA"/>
</dbReference>
<evidence type="ECO:0000259" key="4">
    <source>
        <dbReference type="PROSITE" id="PS51071"/>
    </source>
</evidence>
<reference evidence="6 7" key="1">
    <citation type="submission" date="2018-07" db="EMBL/GenBank/DDBJ databases">
        <title>Genomic Encyclopedia of Type Strains, Phase IV (KMG-IV): sequencing the most valuable type-strain genomes for metagenomic binning, comparative biology and taxonomic classification.</title>
        <authorList>
            <person name="Goeker M."/>
        </authorList>
    </citation>
    <scope>NUCLEOTIDE SEQUENCE [LARGE SCALE GENOMIC DNA]</scope>
    <source>
        <strain evidence="6 7">DSM 25281</strain>
    </source>
</reference>
<evidence type="ECO:0000256" key="1">
    <source>
        <dbReference type="ARBA" id="ARBA00023015"/>
    </source>
</evidence>
<evidence type="ECO:0000256" key="2">
    <source>
        <dbReference type="ARBA" id="ARBA00023125"/>
    </source>
</evidence>
<dbReference type="OrthoDB" id="370421at2"/>
<dbReference type="CDD" id="cd05013">
    <property type="entry name" value="SIS_RpiR"/>
    <property type="match status" value="1"/>
</dbReference>
<comment type="caution">
    <text evidence="6">The sequence shown here is derived from an EMBL/GenBank/DDBJ whole genome shotgun (WGS) entry which is preliminary data.</text>
</comment>
<dbReference type="PROSITE" id="PS51071">
    <property type="entry name" value="HTH_RPIR"/>
    <property type="match status" value="1"/>
</dbReference>
<dbReference type="GO" id="GO:0003700">
    <property type="term" value="F:DNA-binding transcription factor activity"/>
    <property type="evidence" value="ECO:0007669"/>
    <property type="project" value="InterPro"/>
</dbReference>
<dbReference type="GO" id="GO:0003677">
    <property type="term" value="F:DNA binding"/>
    <property type="evidence" value="ECO:0007669"/>
    <property type="project" value="UniProtKB-KW"/>
</dbReference>
<dbReference type="GO" id="GO:1901135">
    <property type="term" value="P:carbohydrate derivative metabolic process"/>
    <property type="evidence" value="ECO:0007669"/>
    <property type="project" value="InterPro"/>
</dbReference>
<protein>
    <submittedName>
        <fullName evidence="6">RpiR family transcriptional regulator</fullName>
    </submittedName>
</protein>
<dbReference type="InterPro" id="IPR047640">
    <property type="entry name" value="RpiR-like"/>
</dbReference>
<dbReference type="InterPro" id="IPR000281">
    <property type="entry name" value="HTH_RpiR"/>
</dbReference>
<feature type="domain" description="SIS" evidence="5">
    <location>
        <begin position="125"/>
        <end position="265"/>
    </location>
</feature>
<dbReference type="SUPFAM" id="SSF53697">
    <property type="entry name" value="SIS domain"/>
    <property type="match status" value="1"/>
</dbReference>
<dbReference type="SUPFAM" id="SSF46689">
    <property type="entry name" value="Homeodomain-like"/>
    <property type="match status" value="1"/>
</dbReference>
<dbReference type="Gene3D" id="1.10.10.10">
    <property type="entry name" value="Winged helix-like DNA-binding domain superfamily/Winged helix DNA-binding domain"/>
    <property type="match status" value="1"/>
</dbReference>
<evidence type="ECO:0000313" key="7">
    <source>
        <dbReference type="Proteomes" id="UP000255326"/>
    </source>
</evidence>
<accession>A0A370FXX0</accession>
<dbReference type="AlphaFoldDB" id="A0A370FXX0"/>
<dbReference type="InterPro" id="IPR036388">
    <property type="entry name" value="WH-like_DNA-bd_sf"/>
</dbReference>